<evidence type="ECO:0000313" key="2">
    <source>
        <dbReference type="Proteomes" id="UP001054945"/>
    </source>
</evidence>
<comment type="caution">
    <text evidence="1">The sequence shown here is derived from an EMBL/GenBank/DDBJ whole genome shotgun (WGS) entry which is preliminary data.</text>
</comment>
<name>A0AAV4PNL5_CAEEX</name>
<gene>
    <name evidence="1" type="ORF">CEXT_773191</name>
</gene>
<organism evidence="1 2">
    <name type="scientific">Caerostris extrusa</name>
    <name type="common">Bark spider</name>
    <name type="synonym">Caerostris bankana</name>
    <dbReference type="NCBI Taxonomy" id="172846"/>
    <lineage>
        <taxon>Eukaryota</taxon>
        <taxon>Metazoa</taxon>
        <taxon>Ecdysozoa</taxon>
        <taxon>Arthropoda</taxon>
        <taxon>Chelicerata</taxon>
        <taxon>Arachnida</taxon>
        <taxon>Araneae</taxon>
        <taxon>Araneomorphae</taxon>
        <taxon>Entelegynae</taxon>
        <taxon>Araneoidea</taxon>
        <taxon>Araneidae</taxon>
        <taxon>Caerostris</taxon>
    </lineage>
</organism>
<sequence length="125" mass="13833">VKTTDNEYKSTFFLLHCDFDGDIVWSFLAVILSLLTSYTKIDGLHFAPAENFTLFVNGDRLKILKNGAHIPENRNQTGVVMDVLGPLLSSLETCNDDDGGGAINLYKLLVTGLYLYVTDHACMDV</sequence>
<dbReference type="EMBL" id="BPLR01004929">
    <property type="protein sequence ID" value="GIX98560.1"/>
    <property type="molecule type" value="Genomic_DNA"/>
</dbReference>
<feature type="non-terminal residue" evidence="1">
    <location>
        <position position="1"/>
    </location>
</feature>
<protein>
    <submittedName>
        <fullName evidence="1">Uncharacterized protein</fullName>
    </submittedName>
</protein>
<reference evidence="1 2" key="1">
    <citation type="submission" date="2021-06" db="EMBL/GenBank/DDBJ databases">
        <title>Caerostris extrusa draft genome.</title>
        <authorList>
            <person name="Kono N."/>
            <person name="Arakawa K."/>
        </authorList>
    </citation>
    <scope>NUCLEOTIDE SEQUENCE [LARGE SCALE GENOMIC DNA]</scope>
</reference>
<keyword evidence="2" id="KW-1185">Reference proteome</keyword>
<evidence type="ECO:0000313" key="1">
    <source>
        <dbReference type="EMBL" id="GIX98560.1"/>
    </source>
</evidence>
<accession>A0AAV4PNL5</accession>
<proteinExistence type="predicted"/>
<dbReference type="AlphaFoldDB" id="A0AAV4PNL5"/>
<dbReference type="Proteomes" id="UP001054945">
    <property type="component" value="Unassembled WGS sequence"/>
</dbReference>